<dbReference type="AlphaFoldDB" id="A0A4T0X0Z7"/>
<keyword evidence="5" id="KW-0963">Cytoplasm</keyword>
<evidence type="ECO:0000256" key="3">
    <source>
        <dbReference type="ARBA" id="ARBA00004961"/>
    </source>
</evidence>
<comment type="caution">
    <text evidence="9">The sequence shown here is derived from an EMBL/GenBank/DDBJ whole genome shotgun (WGS) entry which is preliminary data.</text>
</comment>
<feature type="domain" description="Glucosamine/galactosamine-6-phosphate isomerase" evidence="8">
    <location>
        <begin position="9"/>
        <end position="224"/>
    </location>
</feature>
<dbReference type="PANTHER" id="PTHR11054">
    <property type="entry name" value="6-PHOSPHOGLUCONOLACTONASE"/>
    <property type="match status" value="1"/>
</dbReference>
<dbReference type="FunFam" id="3.40.50.1360:FF:000005">
    <property type="entry name" value="6-phosphogluconolactonase"/>
    <property type="match status" value="1"/>
</dbReference>
<dbReference type="OrthoDB" id="432544at2759"/>
<evidence type="ECO:0000256" key="6">
    <source>
        <dbReference type="ARBA" id="ARBA00022801"/>
    </source>
</evidence>
<evidence type="ECO:0000256" key="7">
    <source>
        <dbReference type="RuleBase" id="RU365095"/>
    </source>
</evidence>
<dbReference type="GO" id="GO:0005737">
    <property type="term" value="C:cytoplasm"/>
    <property type="evidence" value="ECO:0007669"/>
    <property type="project" value="UniProtKB-SubCell"/>
</dbReference>
<dbReference type="CDD" id="cd01400">
    <property type="entry name" value="6PGL"/>
    <property type="match status" value="1"/>
</dbReference>
<organism evidence="9 10">
    <name type="scientific">Pichia inconspicua</name>
    <dbReference type="NCBI Taxonomy" id="52247"/>
    <lineage>
        <taxon>Eukaryota</taxon>
        <taxon>Fungi</taxon>
        <taxon>Dikarya</taxon>
        <taxon>Ascomycota</taxon>
        <taxon>Saccharomycotina</taxon>
        <taxon>Pichiomycetes</taxon>
        <taxon>Pichiales</taxon>
        <taxon>Pichiaceae</taxon>
        <taxon>Pichia</taxon>
    </lineage>
</organism>
<dbReference type="InterPro" id="IPR039104">
    <property type="entry name" value="6PGL"/>
</dbReference>
<dbReference type="STRING" id="52247.A0A4T0X0Z7"/>
<dbReference type="EMBL" id="SELW01000405">
    <property type="protein sequence ID" value="TID28385.1"/>
    <property type="molecule type" value="Genomic_DNA"/>
</dbReference>
<dbReference type="GO" id="GO:0005975">
    <property type="term" value="P:carbohydrate metabolic process"/>
    <property type="evidence" value="ECO:0007669"/>
    <property type="project" value="InterPro"/>
</dbReference>
<evidence type="ECO:0000313" key="10">
    <source>
        <dbReference type="Proteomes" id="UP000307173"/>
    </source>
</evidence>
<evidence type="ECO:0000256" key="4">
    <source>
        <dbReference type="ARBA" id="ARBA00010662"/>
    </source>
</evidence>
<evidence type="ECO:0000256" key="5">
    <source>
        <dbReference type="ARBA" id="ARBA00022490"/>
    </source>
</evidence>
<dbReference type="GO" id="GO:0017057">
    <property type="term" value="F:6-phosphogluconolactonase activity"/>
    <property type="evidence" value="ECO:0007669"/>
    <property type="project" value="UniProtKB-EC"/>
</dbReference>
<dbReference type="Pfam" id="PF01182">
    <property type="entry name" value="Glucosamine_iso"/>
    <property type="match status" value="1"/>
</dbReference>
<keyword evidence="10" id="KW-1185">Reference proteome</keyword>
<evidence type="ECO:0000256" key="1">
    <source>
        <dbReference type="ARBA" id="ARBA00000832"/>
    </source>
</evidence>
<accession>A0A4T0X0Z7</accession>
<comment type="catalytic activity">
    <reaction evidence="1">
        <text>6-phospho-D-glucono-1,5-lactone + H2O = 6-phospho-D-gluconate + H(+)</text>
        <dbReference type="Rhea" id="RHEA:12556"/>
        <dbReference type="ChEBI" id="CHEBI:15377"/>
        <dbReference type="ChEBI" id="CHEBI:15378"/>
        <dbReference type="ChEBI" id="CHEBI:57955"/>
        <dbReference type="ChEBI" id="CHEBI:58759"/>
        <dbReference type="EC" id="3.1.1.31"/>
    </reaction>
</comment>
<evidence type="ECO:0000313" key="9">
    <source>
        <dbReference type="EMBL" id="TID28385.1"/>
    </source>
</evidence>
<dbReference type="InterPro" id="IPR005900">
    <property type="entry name" value="6-phosphogluconolactonase_DevB"/>
</dbReference>
<comment type="pathway">
    <text evidence="3">Carbohydrate degradation; pentose phosphate pathway; D-ribulose 5-phosphate from D-glucose 6-phosphate (oxidative stage): step 2/3.</text>
</comment>
<dbReference type="Proteomes" id="UP000307173">
    <property type="component" value="Unassembled WGS sequence"/>
</dbReference>
<dbReference type="InterPro" id="IPR037171">
    <property type="entry name" value="NagB/RpiA_transferase-like"/>
</dbReference>
<sequence length="252" mass="27509">MVKVYTGENNDAIAKSLAKFIIAQQDAVLATNEKFTIAISGGSLISILATGLFKNDDVKWNKWVVYFSDERIVPLDHEDSNFGQFQKHVLNELAHETSKIGPTVVTINENLIHPNDHSTDADIAKEYAEELPENGIDLVLLGCGPDGHTCSLFPGHPLLSEEVLNVAALHDSPKPPPRRITLTLKYLAKCHTLAFVATGASKQTVLKDIFNNASSDLPCAKVNALKDKVRGGICWFVDDSAVEGVEVTKLTY</sequence>
<dbReference type="NCBIfam" id="TIGR01198">
    <property type="entry name" value="pgl"/>
    <property type="match status" value="1"/>
</dbReference>
<evidence type="ECO:0000259" key="8">
    <source>
        <dbReference type="Pfam" id="PF01182"/>
    </source>
</evidence>
<protein>
    <recommendedName>
        <fullName evidence="7">6-phosphogluconolactonase-like protein</fullName>
    </recommendedName>
</protein>
<comment type="subcellular location">
    <subcellularLocation>
        <location evidence="2">Cytoplasm</location>
    </subcellularLocation>
</comment>
<dbReference type="Gene3D" id="3.40.50.1360">
    <property type="match status" value="1"/>
</dbReference>
<gene>
    <name evidence="9" type="ORF">CANINC_002563</name>
</gene>
<name>A0A4T0X0Z7_9ASCO</name>
<dbReference type="PANTHER" id="PTHR11054:SF24">
    <property type="entry name" value="6-PHOSPHOGLUCONOLACTONASE 3-RELATED"/>
    <property type="match status" value="1"/>
</dbReference>
<evidence type="ECO:0000256" key="2">
    <source>
        <dbReference type="ARBA" id="ARBA00004496"/>
    </source>
</evidence>
<dbReference type="SUPFAM" id="SSF100950">
    <property type="entry name" value="NagB/RpiA/CoA transferase-like"/>
    <property type="match status" value="1"/>
</dbReference>
<dbReference type="InterPro" id="IPR006148">
    <property type="entry name" value="Glc/Gal-6P_isomerase"/>
</dbReference>
<dbReference type="GO" id="GO:0006098">
    <property type="term" value="P:pentose-phosphate shunt"/>
    <property type="evidence" value="ECO:0007669"/>
    <property type="project" value="InterPro"/>
</dbReference>
<reference evidence="9 10" key="1">
    <citation type="journal article" date="2019" name="Front. Genet.">
        <title>Whole-Genome Sequencing of the Opportunistic Yeast Pathogen Candida inconspicua Uncovers Its Hybrid Origin.</title>
        <authorList>
            <person name="Mixao V."/>
            <person name="Hansen A.P."/>
            <person name="Saus E."/>
            <person name="Boekhout T."/>
            <person name="Lass-Florl C."/>
            <person name="Gabaldon T."/>
        </authorList>
    </citation>
    <scope>NUCLEOTIDE SEQUENCE [LARGE SCALE GENOMIC DNA]</scope>
    <source>
        <strain evidence="9 10">CBS 180</strain>
    </source>
</reference>
<keyword evidence="6" id="KW-0378">Hydrolase</keyword>
<comment type="similarity">
    <text evidence="4 7">Belongs to the glucosamine/galactosamine-6-phosphate isomerase family. 6-phosphogluconolactonase subfamily.</text>
</comment>
<proteinExistence type="inferred from homology"/>